<evidence type="ECO:0000256" key="15">
    <source>
        <dbReference type="PROSITE-ProRule" id="PRU10144"/>
    </source>
</evidence>
<evidence type="ECO:0000256" key="17">
    <source>
        <dbReference type="SAM" id="SignalP"/>
    </source>
</evidence>
<evidence type="ECO:0000313" key="20">
    <source>
        <dbReference type="EMBL" id="RKS91053.1"/>
    </source>
</evidence>
<keyword evidence="13 14" id="KW-0998">Cell outer membrane</keyword>
<feature type="signal peptide" evidence="17">
    <location>
        <begin position="1"/>
        <end position="25"/>
    </location>
</feature>
<keyword evidence="6 14" id="KW-0812">Transmembrane</keyword>
<feature type="short sequence motif" description="TonB C-terminal box" evidence="15">
    <location>
        <begin position="677"/>
        <end position="694"/>
    </location>
</feature>
<keyword evidence="21" id="KW-1185">Reference proteome</keyword>
<dbReference type="PROSITE" id="PS01156">
    <property type="entry name" value="TONB_DEPENDENT_REC_2"/>
    <property type="match status" value="1"/>
</dbReference>
<protein>
    <submittedName>
        <fullName evidence="20">Iron complex outermembrane receptor protein</fullName>
    </submittedName>
</protein>
<keyword evidence="4 14" id="KW-1134">Transmembrane beta strand</keyword>
<evidence type="ECO:0000256" key="8">
    <source>
        <dbReference type="ARBA" id="ARBA00023004"/>
    </source>
</evidence>
<feature type="domain" description="TonB-dependent receptor-like beta-barrel" evidence="18">
    <location>
        <begin position="290"/>
        <end position="664"/>
    </location>
</feature>
<dbReference type="InterPro" id="IPR039426">
    <property type="entry name" value="TonB-dep_rcpt-like"/>
</dbReference>
<keyword evidence="11 14" id="KW-0472">Membrane</keyword>
<comment type="similarity">
    <text evidence="2 14 16">Belongs to the TonB-dependent receptor family.</text>
</comment>
<dbReference type="PANTHER" id="PTHR32552:SF82">
    <property type="entry name" value="FCUA PROTEIN"/>
    <property type="match status" value="1"/>
</dbReference>
<dbReference type="InterPro" id="IPR010917">
    <property type="entry name" value="TonB_rcpt_CS"/>
</dbReference>
<evidence type="ECO:0000256" key="16">
    <source>
        <dbReference type="RuleBase" id="RU003357"/>
    </source>
</evidence>
<dbReference type="Pfam" id="PF07715">
    <property type="entry name" value="Plug"/>
    <property type="match status" value="1"/>
</dbReference>
<dbReference type="InterPro" id="IPR036942">
    <property type="entry name" value="Beta-barrel_TonB_sf"/>
</dbReference>
<dbReference type="Pfam" id="PF00593">
    <property type="entry name" value="TonB_dep_Rec_b-barrel"/>
    <property type="match status" value="1"/>
</dbReference>
<dbReference type="NCBIfam" id="TIGR01783">
    <property type="entry name" value="TonB-siderophor"/>
    <property type="match status" value="1"/>
</dbReference>
<evidence type="ECO:0000256" key="6">
    <source>
        <dbReference type="ARBA" id="ARBA00022692"/>
    </source>
</evidence>
<proteinExistence type="inferred from homology"/>
<keyword evidence="9" id="KW-0406">Ion transport</keyword>
<gene>
    <name evidence="20" type="ORF">DFR51_0601</name>
</gene>
<dbReference type="InterPro" id="IPR000531">
    <property type="entry name" value="Beta-barrel_TonB"/>
</dbReference>
<evidence type="ECO:0000256" key="5">
    <source>
        <dbReference type="ARBA" id="ARBA00022496"/>
    </source>
</evidence>
<keyword evidence="8" id="KW-0408">Iron</keyword>
<evidence type="ECO:0000313" key="21">
    <source>
        <dbReference type="Proteomes" id="UP000276029"/>
    </source>
</evidence>
<reference evidence="20 21" key="1">
    <citation type="submission" date="2018-10" db="EMBL/GenBank/DDBJ databases">
        <title>Genomic Encyclopedia of Type Strains, Phase IV (KMG-IV): sequencing the most valuable type-strain genomes for metagenomic binning, comparative biology and taxonomic classification.</title>
        <authorList>
            <person name="Goeker M."/>
        </authorList>
    </citation>
    <scope>NUCLEOTIDE SEQUENCE [LARGE SCALE GENOMIC DNA]</scope>
    <source>
        <strain evidence="20 21">DSM 19791</strain>
    </source>
</reference>
<evidence type="ECO:0000256" key="11">
    <source>
        <dbReference type="ARBA" id="ARBA00023136"/>
    </source>
</evidence>
<evidence type="ECO:0000256" key="1">
    <source>
        <dbReference type="ARBA" id="ARBA00004571"/>
    </source>
</evidence>
<dbReference type="Gene3D" id="2.170.130.10">
    <property type="entry name" value="TonB-dependent receptor, plug domain"/>
    <property type="match status" value="1"/>
</dbReference>
<dbReference type="InterPro" id="IPR010105">
    <property type="entry name" value="TonB_sidphr_rcpt"/>
</dbReference>
<feature type="chain" id="PRO_5046131130" evidence="17">
    <location>
        <begin position="26"/>
        <end position="694"/>
    </location>
</feature>
<keyword evidence="7 17" id="KW-0732">Signal</keyword>
<evidence type="ECO:0000256" key="9">
    <source>
        <dbReference type="ARBA" id="ARBA00023065"/>
    </source>
</evidence>
<dbReference type="RefSeq" id="WP_121047545.1">
    <property type="nucleotide sequence ID" value="NZ_AP018711.1"/>
</dbReference>
<keyword evidence="10 16" id="KW-0798">TonB box</keyword>
<dbReference type="Gene3D" id="2.40.170.20">
    <property type="entry name" value="TonB-dependent receptor, beta-barrel domain"/>
    <property type="match status" value="1"/>
</dbReference>
<dbReference type="InterPro" id="IPR037066">
    <property type="entry name" value="Plug_dom_sf"/>
</dbReference>
<dbReference type="PROSITE" id="PS52016">
    <property type="entry name" value="TONB_DEPENDENT_REC_3"/>
    <property type="match status" value="1"/>
</dbReference>
<dbReference type="EMBL" id="RBWX01000007">
    <property type="protein sequence ID" value="RKS91053.1"/>
    <property type="molecule type" value="Genomic_DNA"/>
</dbReference>
<dbReference type="CDD" id="cd01347">
    <property type="entry name" value="ligand_gated_channel"/>
    <property type="match status" value="1"/>
</dbReference>
<comment type="caution">
    <text evidence="20">The sequence shown here is derived from an EMBL/GenBank/DDBJ whole genome shotgun (WGS) entry which is preliminary data.</text>
</comment>
<evidence type="ECO:0000256" key="2">
    <source>
        <dbReference type="ARBA" id="ARBA00009810"/>
    </source>
</evidence>
<evidence type="ECO:0000256" key="10">
    <source>
        <dbReference type="ARBA" id="ARBA00023077"/>
    </source>
</evidence>
<keyword evidence="3 14" id="KW-0813">Transport</keyword>
<evidence type="ECO:0000256" key="3">
    <source>
        <dbReference type="ARBA" id="ARBA00022448"/>
    </source>
</evidence>
<dbReference type="SUPFAM" id="SSF56935">
    <property type="entry name" value="Porins"/>
    <property type="match status" value="1"/>
</dbReference>
<keyword evidence="12 20" id="KW-0675">Receptor</keyword>
<accession>A0ABX9T0W0</accession>
<evidence type="ECO:0000259" key="18">
    <source>
        <dbReference type="Pfam" id="PF00593"/>
    </source>
</evidence>
<dbReference type="Proteomes" id="UP000276029">
    <property type="component" value="Unassembled WGS sequence"/>
</dbReference>
<sequence>MKSCKKIIFHCIVLSSVSMSSMASAQTSPATSDVNEEIVVSADRRNSFSQDYLQAGAFRDAKIIDTPLTVSVLSRELLDAQQAASILDAARNTAGVTQSQLNATIYSNLSIRGIAVDNLTNYRFNGILPMINFIDMPIENKDRVEVLKGAAGLYYGFASPSGIVNLVSSRPTLDPVNRIDVSGNVHGAFGAHADIGRKWGDVGLRINAAASSIENGVEDTKGRRFFTSAAFDWEPVDGLLLQVDAEYIDKSVTEATELVLPAAVNGVITVPPLQKASKNLGSTWLLSEGYEYNLLARARYNMSADWSVSIGVGESYLKRDRRYSSFSGYDIVTGNGTLGVALTHGNDYRARIVRGDVAGVIETGPIKHNILIGVSHYERDSNIPAATRYTFSQNLYDPIEIPEQPTPARTITSISRVNEDAFFIFNRASLDDWLNLIIGYRKTEYKDRSLVSTYKASPDSWSYGALVKPMSWLSVYGNYIEGLESGGIVPQIATNAGEVLPAALSKQHEFGIKLEPKRGFLITGAYFDIDRASSYLNAANLYVQDGEANYKGFEFSASGELLPDLSLSVSGVRLDAEQKTGSASVIGNRIENTAKFSGSIFAEYRIEALDGLRASAGVFRVGRRASNAVNSAFVPGYTTFDLGLRYEKEMYGRPVSFRVYGENVTGKKYWAATGSSLIQQGLPRSVKFSVSTSF</sequence>
<evidence type="ECO:0000256" key="12">
    <source>
        <dbReference type="ARBA" id="ARBA00023170"/>
    </source>
</evidence>
<organism evidence="20 21">
    <name type="scientific">Sphingosinicella microcystinivorans</name>
    <dbReference type="NCBI Taxonomy" id="335406"/>
    <lineage>
        <taxon>Bacteria</taxon>
        <taxon>Pseudomonadati</taxon>
        <taxon>Pseudomonadota</taxon>
        <taxon>Alphaproteobacteria</taxon>
        <taxon>Sphingomonadales</taxon>
        <taxon>Sphingosinicellaceae</taxon>
        <taxon>Sphingosinicella</taxon>
    </lineage>
</organism>
<name>A0ABX9T0W0_SPHMI</name>
<evidence type="ECO:0000256" key="7">
    <source>
        <dbReference type="ARBA" id="ARBA00022729"/>
    </source>
</evidence>
<dbReference type="PANTHER" id="PTHR32552">
    <property type="entry name" value="FERRICHROME IRON RECEPTOR-RELATED"/>
    <property type="match status" value="1"/>
</dbReference>
<keyword evidence="5" id="KW-0410">Iron transport</keyword>
<evidence type="ECO:0000256" key="4">
    <source>
        <dbReference type="ARBA" id="ARBA00022452"/>
    </source>
</evidence>
<feature type="domain" description="TonB-dependent receptor plug" evidence="19">
    <location>
        <begin position="63"/>
        <end position="163"/>
    </location>
</feature>
<comment type="subcellular location">
    <subcellularLocation>
        <location evidence="1 14">Cell outer membrane</location>
        <topology evidence="1 14">Multi-pass membrane protein</topology>
    </subcellularLocation>
</comment>
<evidence type="ECO:0000259" key="19">
    <source>
        <dbReference type="Pfam" id="PF07715"/>
    </source>
</evidence>
<evidence type="ECO:0000256" key="14">
    <source>
        <dbReference type="PROSITE-ProRule" id="PRU01360"/>
    </source>
</evidence>
<dbReference type="InterPro" id="IPR012910">
    <property type="entry name" value="Plug_dom"/>
</dbReference>
<evidence type="ECO:0000256" key="13">
    <source>
        <dbReference type="ARBA" id="ARBA00023237"/>
    </source>
</evidence>